<dbReference type="PATRIC" id="fig|1115809.3.peg.2400"/>
<dbReference type="EMBL" id="AWEY01000039">
    <property type="protein sequence ID" value="ERK38395.1"/>
    <property type="molecule type" value="Genomic_DNA"/>
</dbReference>
<dbReference type="AlphaFoldDB" id="U2NJW4"/>
<keyword evidence="3" id="KW-1185">Reference proteome</keyword>
<dbReference type="CDD" id="cd11349">
    <property type="entry name" value="AmyAc_3"/>
    <property type="match status" value="1"/>
</dbReference>
<dbReference type="SUPFAM" id="SSF51445">
    <property type="entry name" value="(Trans)glycosidases"/>
    <property type="match status" value="1"/>
</dbReference>
<reference evidence="2 3" key="1">
    <citation type="submission" date="2013-08" db="EMBL/GenBank/DDBJ databases">
        <authorList>
            <person name="Durkin A.S."/>
            <person name="Haft D.R."/>
            <person name="McCorrison J."/>
            <person name="Torralba M."/>
            <person name="Gillis M."/>
            <person name="Haft D.H."/>
            <person name="Methe B."/>
            <person name="Sutton G."/>
            <person name="Nelson K.E."/>
        </authorList>
    </citation>
    <scope>NUCLEOTIDE SEQUENCE [LARGE SCALE GENOMIC DNA]</scope>
    <source>
        <strain evidence="2 3">F0067</strain>
    </source>
</reference>
<dbReference type="Gene3D" id="3.20.20.80">
    <property type="entry name" value="Glycosidases"/>
    <property type="match status" value="2"/>
</dbReference>
<dbReference type="SUPFAM" id="SSF51011">
    <property type="entry name" value="Glycosyl hydrolase domain"/>
    <property type="match status" value="1"/>
</dbReference>
<dbReference type="InterPro" id="IPR006047">
    <property type="entry name" value="GH13_cat_dom"/>
</dbReference>
<evidence type="ECO:0000313" key="2">
    <source>
        <dbReference type="EMBL" id="ERK38395.1"/>
    </source>
</evidence>
<feature type="domain" description="Glycosyl hydrolase family 13 catalytic" evidence="1">
    <location>
        <begin position="5"/>
        <end position="443"/>
    </location>
</feature>
<dbReference type="PANTHER" id="PTHR10357:SF205">
    <property type="entry name" value="O-GLYCOSYL HYDROLASE FAMILY 13"/>
    <property type="match status" value="1"/>
</dbReference>
<dbReference type="PANTHER" id="PTHR10357">
    <property type="entry name" value="ALPHA-AMYLASE FAMILY MEMBER"/>
    <property type="match status" value="1"/>
</dbReference>
<dbReference type="Pfam" id="PF00128">
    <property type="entry name" value="Alpha-amylase"/>
    <property type="match status" value="1"/>
</dbReference>
<name>U2NJW4_9BACT</name>
<evidence type="ECO:0000259" key="1">
    <source>
        <dbReference type="SMART" id="SM00642"/>
    </source>
</evidence>
<dbReference type="GO" id="GO:0009313">
    <property type="term" value="P:oligosaccharide catabolic process"/>
    <property type="evidence" value="ECO:0007669"/>
    <property type="project" value="TreeGrafter"/>
</dbReference>
<proteinExistence type="predicted"/>
<organism evidence="2 3">
    <name type="scientific">Segatella baroniae F0067</name>
    <dbReference type="NCBI Taxonomy" id="1115809"/>
    <lineage>
        <taxon>Bacteria</taxon>
        <taxon>Pseudomonadati</taxon>
        <taxon>Bacteroidota</taxon>
        <taxon>Bacteroidia</taxon>
        <taxon>Bacteroidales</taxon>
        <taxon>Prevotellaceae</taxon>
        <taxon>Segatella</taxon>
    </lineage>
</organism>
<dbReference type="GO" id="GO:0004556">
    <property type="term" value="F:alpha-amylase activity"/>
    <property type="evidence" value="ECO:0007669"/>
    <property type="project" value="TreeGrafter"/>
</dbReference>
<dbReference type="InterPro" id="IPR017853">
    <property type="entry name" value="GH"/>
</dbReference>
<accession>U2NJW4</accession>
<protein>
    <submittedName>
        <fullName evidence="2">Alpha amylase, catalytic domain protein</fullName>
    </submittedName>
</protein>
<comment type="caution">
    <text evidence="2">The sequence shown here is derived from an EMBL/GenBank/DDBJ whole genome shotgun (WGS) entry which is preliminary data.</text>
</comment>
<dbReference type="RefSeq" id="WP_021590657.1">
    <property type="nucleotide sequence ID" value="NZ_AWEY01000039.1"/>
</dbReference>
<gene>
    <name evidence="2" type="ORF">HMPREF9135_0965</name>
</gene>
<dbReference type="SMART" id="SM00642">
    <property type="entry name" value="Aamy"/>
    <property type="match status" value="1"/>
</dbReference>
<sequence length="550" mass="61804">MIIYQVLPRLFGNRKDNRKVGGDIQENGCGKLNDFNVKTLESIRAMGVTHLWYTGVIRHATTTDYSAYGIPCQNAEVVKGKAGSPYAIVDYYDVDPDLAVDVPRRMEEWEAAIERTHKAGMKVIIDFVPNHVAREYHSICKPLGVKDLGEEDDSSAAFSPRNNFYYCWGQPLDLGRILTEGQTYTEIPAKATGNDCFCNAPSSSDWYETVKLNYGIDYVNGHVKDFSANVIPDTWFKMCDILMFWAAKGIDGFRCDMAEMVPTEFWSYAISHVKAAYPDIIFIGEVYNPGLYRNYIASGFDYLYDKVGMYDCLRGVIEGHRNAGDITGQWQATDDIGGHMLYFLENHDEQRIASSFFAGDPWKAIPAVLVSCMLKGNPFMLYAGQEVGEKGMDHEGFSGRDGRTTIFDYWSLPTLQRAFYGKGEGSPEERALRAKYQKVMRLAEDERAISQGAFFDLMYVNGALFQKQYAWLRKFDDEVVLIVVNFSGEVVNCEIAIPEHAFEVLSLCKGTFKGTELLVNQSVVLDVDSAAGLPVVLNPYGGVVIKWVQE</sequence>
<evidence type="ECO:0000313" key="3">
    <source>
        <dbReference type="Proteomes" id="UP000016648"/>
    </source>
</evidence>
<dbReference type="Proteomes" id="UP000016648">
    <property type="component" value="Unassembled WGS sequence"/>
</dbReference>